<dbReference type="PROSITE" id="PS51221">
    <property type="entry name" value="TTL"/>
    <property type="match status" value="1"/>
</dbReference>
<dbReference type="SUPFAM" id="SSF56059">
    <property type="entry name" value="Glutathione synthetase ATP-binding domain-like"/>
    <property type="match status" value="1"/>
</dbReference>
<keyword evidence="2" id="KW-0547">Nucleotide-binding</keyword>
<dbReference type="PANTHER" id="PTHR12241">
    <property type="entry name" value="TUBULIN POLYGLUTAMYLASE"/>
    <property type="match status" value="1"/>
</dbReference>
<keyword evidence="3" id="KW-0067">ATP-binding</keyword>
<name>A0A183PC27_9TREM</name>
<dbReference type="EMBL" id="UZAL01031922">
    <property type="protein sequence ID" value="VDP59573.1"/>
    <property type="molecule type" value="Genomic_DNA"/>
</dbReference>
<gene>
    <name evidence="4" type="ORF">SMTD_LOCUS11913</name>
</gene>
<proteinExistence type="predicted"/>
<dbReference type="GO" id="GO:0036064">
    <property type="term" value="C:ciliary basal body"/>
    <property type="evidence" value="ECO:0007669"/>
    <property type="project" value="TreeGrafter"/>
</dbReference>
<dbReference type="GO" id="GO:0070740">
    <property type="term" value="F:tubulin-glutamic acid ligase activity"/>
    <property type="evidence" value="ECO:0007669"/>
    <property type="project" value="TreeGrafter"/>
</dbReference>
<dbReference type="Proteomes" id="UP000269396">
    <property type="component" value="Unassembled WGS sequence"/>
</dbReference>
<sequence>MKIYAMAELKMIWEDIDDVIIKTLLSGYAIIRHNYRTCFPNHIQTSACFEILGFDIIFNHRLKPYVLEVNHSPSFTTDSKLDKEIKEAMLWDTVQLAHFNAVSKKKCCDEERKRIRNRLLHKNIDKDHRNEGLPTELLCLDCISSSSALDKHTSNSL</sequence>
<evidence type="ECO:0000256" key="3">
    <source>
        <dbReference type="ARBA" id="ARBA00022840"/>
    </source>
</evidence>
<keyword evidence="5" id="KW-1185">Reference proteome</keyword>
<evidence type="ECO:0000256" key="1">
    <source>
        <dbReference type="ARBA" id="ARBA00022598"/>
    </source>
</evidence>
<accession>A0A183PC27</accession>
<organism evidence="4 5">
    <name type="scientific">Schistosoma mattheei</name>
    <dbReference type="NCBI Taxonomy" id="31246"/>
    <lineage>
        <taxon>Eukaryota</taxon>
        <taxon>Metazoa</taxon>
        <taxon>Spiralia</taxon>
        <taxon>Lophotrochozoa</taxon>
        <taxon>Platyhelminthes</taxon>
        <taxon>Trematoda</taxon>
        <taxon>Digenea</taxon>
        <taxon>Strigeidida</taxon>
        <taxon>Schistosomatoidea</taxon>
        <taxon>Schistosomatidae</taxon>
        <taxon>Schistosoma</taxon>
    </lineage>
</organism>
<dbReference type="GO" id="GO:0000226">
    <property type="term" value="P:microtubule cytoskeleton organization"/>
    <property type="evidence" value="ECO:0007669"/>
    <property type="project" value="TreeGrafter"/>
</dbReference>
<dbReference type="GO" id="GO:0015631">
    <property type="term" value="F:tubulin binding"/>
    <property type="evidence" value="ECO:0007669"/>
    <property type="project" value="TreeGrafter"/>
</dbReference>
<protein>
    <submittedName>
        <fullName evidence="4">Uncharacterized protein</fullName>
    </submittedName>
</protein>
<dbReference type="PANTHER" id="PTHR12241:SF161">
    <property type="entry name" value="TUBULIN POLYGLUTAMYLASE TTLL6"/>
    <property type="match status" value="1"/>
</dbReference>
<dbReference type="AlphaFoldDB" id="A0A183PC27"/>
<evidence type="ECO:0000313" key="4">
    <source>
        <dbReference type="EMBL" id="VDP59573.1"/>
    </source>
</evidence>
<dbReference type="InterPro" id="IPR004344">
    <property type="entry name" value="TTL/TTLL_fam"/>
</dbReference>
<dbReference type="Gene3D" id="3.30.470.20">
    <property type="entry name" value="ATP-grasp fold, B domain"/>
    <property type="match status" value="1"/>
</dbReference>
<reference evidence="4 5" key="1">
    <citation type="submission" date="2018-11" db="EMBL/GenBank/DDBJ databases">
        <authorList>
            <consortium name="Pathogen Informatics"/>
        </authorList>
    </citation>
    <scope>NUCLEOTIDE SEQUENCE [LARGE SCALE GENOMIC DNA]</scope>
    <source>
        <strain>Denwood</strain>
        <strain evidence="5">Zambia</strain>
    </source>
</reference>
<dbReference type="Pfam" id="PF03133">
    <property type="entry name" value="TTL"/>
    <property type="match status" value="1"/>
</dbReference>
<keyword evidence="1" id="KW-0436">Ligase</keyword>
<evidence type="ECO:0000313" key="5">
    <source>
        <dbReference type="Proteomes" id="UP000269396"/>
    </source>
</evidence>
<dbReference type="GO" id="GO:0005524">
    <property type="term" value="F:ATP binding"/>
    <property type="evidence" value="ECO:0007669"/>
    <property type="project" value="UniProtKB-KW"/>
</dbReference>
<evidence type="ECO:0000256" key="2">
    <source>
        <dbReference type="ARBA" id="ARBA00022741"/>
    </source>
</evidence>